<accession>A0A8J3GL07</accession>
<evidence type="ECO:0000259" key="4">
    <source>
        <dbReference type="Pfam" id="PF03328"/>
    </source>
</evidence>
<proteinExistence type="inferred from homology"/>
<dbReference type="PANTHER" id="PTHR30502">
    <property type="entry name" value="2-KETO-3-DEOXY-L-RHAMNONATE ALDOLASE"/>
    <property type="match status" value="1"/>
</dbReference>
<dbReference type="PANTHER" id="PTHR30502:SF0">
    <property type="entry name" value="PHOSPHOENOLPYRUVATE CARBOXYLASE FAMILY PROTEIN"/>
    <property type="match status" value="1"/>
</dbReference>
<dbReference type="InterPro" id="IPR005000">
    <property type="entry name" value="Aldolase/citrate-lyase_domain"/>
</dbReference>
<keyword evidence="6" id="KW-1185">Reference proteome</keyword>
<keyword evidence="3" id="KW-0456">Lyase</keyword>
<dbReference type="InterPro" id="IPR050251">
    <property type="entry name" value="HpcH-HpaI_aldolase"/>
</dbReference>
<protein>
    <submittedName>
        <fullName evidence="5">2,4-dihydroxyhept-2-ene-1,7-dioic acid aldolase</fullName>
    </submittedName>
</protein>
<dbReference type="GO" id="GO:0046872">
    <property type="term" value="F:metal ion binding"/>
    <property type="evidence" value="ECO:0007669"/>
    <property type="project" value="UniProtKB-KW"/>
</dbReference>
<comment type="caution">
    <text evidence="5">The sequence shown here is derived from an EMBL/GenBank/DDBJ whole genome shotgun (WGS) entry which is preliminary data.</text>
</comment>
<dbReference type="Pfam" id="PF03328">
    <property type="entry name" value="HpcH_HpaI"/>
    <property type="match status" value="1"/>
</dbReference>
<evidence type="ECO:0000313" key="6">
    <source>
        <dbReference type="Proteomes" id="UP000630142"/>
    </source>
</evidence>
<organism evidence="5 6">
    <name type="scientific">Tianweitania populi</name>
    <dbReference type="NCBI Taxonomy" id="1607949"/>
    <lineage>
        <taxon>Bacteria</taxon>
        <taxon>Pseudomonadati</taxon>
        <taxon>Pseudomonadota</taxon>
        <taxon>Alphaproteobacteria</taxon>
        <taxon>Hyphomicrobiales</taxon>
        <taxon>Phyllobacteriaceae</taxon>
        <taxon>Tianweitania</taxon>
    </lineage>
</organism>
<reference evidence="5" key="2">
    <citation type="submission" date="2020-09" db="EMBL/GenBank/DDBJ databases">
        <authorList>
            <person name="Sun Q."/>
            <person name="Kim S."/>
        </authorList>
    </citation>
    <scope>NUCLEOTIDE SEQUENCE</scope>
    <source>
        <strain evidence="5">KCTC 42249</strain>
    </source>
</reference>
<gene>
    <name evidence="5" type="ORF">GCM10016234_11060</name>
</gene>
<dbReference type="RefSeq" id="WP_189502333.1">
    <property type="nucleotide sequence ID" value="NZ_BMZQ01000001.1"/>
</dbReference>
<evidence type="ECO:0000313" key="5">
    <source>
        <dbReference type="EMBL" id="GHD09873.1"/>
    </source>
</evidence>
<dbReference type="EMBL" id="BMZQ01000001">
    <property type="protein sequence ID" value="GHD09873.1"/>
    <property type="molecule type" value="Genomic_DNA"/>
</dbReference>
<dbReference type="Proteomes" id="UP000630142">
    <property type="component" value="Unassembled WGS sequence"/>
</dbReference>
<comment type="similarity">
    <text evidence="1">Belongs to the HpcH/HpaI aldolase family.</text>
</comment>
<dbReference type="Gene3D" id="3.20.20.60">
    <property type="entry name" value="Phosphoenolpyruvate-binding domains"/>
    <property type="match status" value="1"/>
</dbReference>
<dbReference type="GO" id="GO:0016832">
    <property type="term" value="F:aldehyde-lyase activity"/>
    <property type="evidence" value="ECO:0007669"/>
    <property type="project" value="TreeGrafter"/>
</dbReference>
<name>A0A8J3GL07_9HYPH</name>
<keyword evidence="2" id="KW-0479">Metal-binding</keyword>
<reference evidence="5" key="1">
    <citation type="journal article" date="2014" name="Int. J. Syst. Evol. Microbiol.">
        <title>Complete genome sequence of Corynebacterium casei LMG S-19264T (=DSM 44701T), isolated from a smear-ripened cheese.</title>
        <authorList>
            <consortium name="US DOE Joint Genome Institute (JGI-PGF)"/>
            <person name="Walter F."/>
            <person name="Albersmeier A."/>
            <person name="Kalinowski J."/>
            <person name="Ruckert C."/>
        </authorList>
    </citation>
    <scope>NUCLEOTIDE SEQUENCE</scope>
    <source>
        <strain evidence="5">KCTC 42249</strain>
    </source>
</reference>
<evidence type="ECO:0000256" key="3">
    <source>
        <dbReference type="ARBA" id="ARBA00023239"/>
    </source>
</evidence>
<dbReference type="AlphaFoldDB" id="A0A8J3GL07"/>
<feature type="domain" description="HpcH/HpaI aldolase/citrate lyase" evidence="4">
    <location>
        <begin position="21"/>
        <end position="240"/>
    </location>
</feature>
<dbReference type="SUPFAM" id="SSF51621">
    <property type="entry name" value="Phosphoenolpyruvate/pyruvate domain"/>
    <property type="match status" value="1"/>
</dbReference>
<evidence type="ECO:0000256" key="2">
    <source>
        <dbReference type="ARBA" id="ARBA00022723"/>
    </source>
</evidence>
<evidence type="ECO:0000256" key="1">
    <source>
        <dbReference type="ARBA" id="ARBA00005568"/>
    </source>
</evidence>
<dbReference type="InterPro" id="IPR015813">
    <property type="entry name" value="Pyrv/PenolPyrv_kinase-like_dom"/>
</dbReference>
<dbReference type="InterPro" id="IPR040442">
    <property type="entry name" value="Pyrv_kinase-like_dom_sf"/>
</dbReference>
<dbReference type="GO" id="GO:0005737">
    <property type="term" value="C:cytoplasm"/>
    <property type="evidence" value="ECO:0007669"/>
    <property type="project" value="TreeGrafter"/>
</dbReference>
<sequence length="257" mass="27246">MTLRDRLQSETLISAWSGIPDALTVELLASQPFDAVTLDMQHGGHDEASVLRSLPMILGQQKHALVRIPVGRFDMASRALDFGAEAVIAPMINSVADAQAFAAAMKYPPLGERSWGPTFAAGRSGRPSDPQVWLENSNADTLAIAMIETRRALDVLDDILAVDGIDAILVGPSDFSIAWTNGATVDPVLDDMMTAIADIAQRAGDAGKLASIFVVDPGLCGRYRAMGYRLMACGTEGSLMRFGAAATLNAIKTSLQG</sequence>